<evidence type="ECO:0000256" key="5">
    <source>
        <dbReference type="ARBA" id="ARBA00023125"/>
    </source>
</evidence>
<evidence type="ECO:0000313" key="8">
    <source>
        <dbReference type="EMBL" id="BAC44273.1"/>
    </source>
</evidence>
<dbReference type="GO" id="GO:0007059">
    <property type="term" value="P:chromosome segregation"/>
    <property type="evidence" value="ECO:0007669"/>
    <property type="project" value="UniProtKB-UniRule"/>
</dbReference>
<dbReference type="InterPro" id="IPR010935">
    <property type="entry name" value="SMC_hinge"/>
</dbReference>
<dbReference type="GO" id="GO:0016887">
    <property type="term" value="F:ATP hydrolysis activity"/>
    <property type="evidence" value="ECO:0007669"/>
    <property type="project" value="InterPro"/>
</dbReference>
<evidence type="ECO:0000256" key="3">
    <source>
        <dbReference type="ARBA" id="ARBA00022840"/>
    </source>
</evidence>
<dbReference type="Pfam" id="PF06470">
    <property type="entry name" value="SMC_hinge"/>
    <property type="match status" value="1"/>
</dbReference>
<dbReference type="Proteomes" id="UP000002522">
    <property type="component" value="Chromosome"/>
</dbReference>
<keyword evidence="5 6" id="KW-0238">DNA-binding</keyword>
<dbReference type="GO" id="GO:0030261">
    <property type="term" value="P:chromosome condensation"/>
    <property type="evidence" value="ECO:0007669"/>
    <property type="project" value="InterPro"/>
</dbReference>
<dbReference type="InParanoid" id="Q8EVS6"/>
<dbReference type="GO" id="GO:0003677">
    <property type="term" value="F:DNA binding"/>
    <property type="evidence" value="ECO:0007669"/>
    <property type="project" value="UniProtKB-UniRule"/>
</dbReference>
<evidence type="ECO:0000256" key="6">
    <source>
        <dbReference type="HAMAP-Rule" id="MF_01894"/>
    </source>
</evidence>
<dbReference type="InterPro" id="IPR036277">
    <property type="entry name" value="SMC_hinge_sf"/>
</dbReference>
<dbReference type="RefSeq" id="WP_011077307.1">
    <property type="nucleotide sequence ID" value="NC_004432.1"/>
</dbReference>
<evidence type="ECO:0000259" key="7">
    <source>
        <dbReference type="SMART" id="SM00968"/>
    </source>
</evidence>
<keyword evidence="3 6" id="KW-0067">ATP-binding</keyword>
<dbReference type="eggNOG" id="COG1196">
    <property type="taxonomic scope" value="Bacteria"/>
</dbReference>
<protein>
    <recommendedName>
        <fullName evidence="6">Chromosome partition protein Smc</fullName>
    </recommendedName>
</protein>
<feature type="coiled-coil region" evidence="6">
    <location>
        <begin position="571"/>
        <end position="708"/>
    </location>
</feature>
<keyword evidence="9" id="KW-1185">Reference proteome</keyword>
<feature type="coiled-coil region" evidence="6">
    <location>
        <begin position="781"/>
        <end position="818"/>
    </location>
</feature>
<evidence type="ECO:0000256" key="4">
    <source>
        <dbReference type="ARBA" id="ARBA00023054"/>
    </source>
</evidence>
<dbReference type="Pfam" id="PF02463">
    <property type="entry name" value="SMC_N"/>
    <property type="match status" value="1"/>
</dbReference>
<name>Q8EVS6_MALP2</name>
<dbReference type="AlphaFoldDB" id="Q8EVS6"/>
<dbReference type="HOGENOM" id="CLU_001042_2_2_14"/>
<organism evidence="8 9">
    <name type="scientific">Malacoplasma penetrans (strain HF-2)</name>
    <name type="common">Mycoplasma penetrans</name>
    <dbReference type="NCBI Taxonomy" id="272633"/>
    <lineage>
        <taxon>Bacteria</taxon>
        <taxon>Bacillati</taxon>
        <taxon>Mycoplasmatota</taxon>
        <taxon>Mycoplasmoidales</taxon>
        <taxon>Mycoplasmoidaceae</taxon>
        <taxon>Malacoplasma</taxon>
    </lineage>
</organism>
<dbReference type="STRING" id="272633.gene:10731600"/>
<evidence type="ECO:0000256" key="1">
    <source>
        <dbReference type="ARBA" id="ARBA00022490"/>
    </source>
</evidence>
<dbReference type="Gene3D" id="3.30.70.1620">
    <property type="match status" value="1"/>
</dbReference>
<dbReference type="GO" id="GO:0007062">
    <property type="term" value="P:sister chromatid cohesion"/>
    <property type="evidence" value="ECO:0007669"/>
    <property type="project" value="InterPro"/>
</dbReference>
<feature type="binding site" evidence="6">
    <location>
        <begin position="33"/>
        <end position="40"/>
    </location>
    <ligand>
        <name>ATP</name>
        <dbReference type="ChEBI" id="CHEBI:30616"/>
    </ligand>
</feature>
<dbReference type="SUPFAM" id="SSF52540">
    <property type="entry name" value="P-loop containing nucleoside triphosphate hydrolases"/>
    <property type="match status" value="1"/>
</dbReference>
<dbReference type="Gene3D" id="3.40.50.300">
    <property type="entry name" value="P-loop containing nucleotide triphosphate hydrolases"/>
    <property type="match status" value="2"/>
</dbReference>
<dbReference type="InterPro" id="IPR027417">
    <property type="entry name" value="P-loop_NTPase"/>
</dbReference>
<dbReference type="InterPro" id="IPR011890">
    <property type="entry name" value="SMC_prok"/>
</dbReference>
<feature type="coiled-coil region" evidence="6">
    <location>
        <begin position="169"/>
        <end position="227"/>
    </location>
</feature>
<comment type="subcellular location">
    <subcellularLocation>
        <location evidence="6">Cytoplasm</location>
    </subcellularLocation>
</comment>
<feature type="coiled-coil region" evidence="6">
    <location>
        <begin position="264"/>
        <end position="312"/>
    </location>
</feature>
<comment type="domain">
    <text evidence="6">Contains large globular domains required for ATP hydrolysis at each terminus and a third globular domain forming a flexible hinge near the middle of the molecule. These domains are separated by coiled-coil structures.</text>
</comment>
<dbReference type="GO" id="GO:0005694">
    <property type="term" value="C:chromosome"/>
    <property type="evidence" value="ECO:0007669"/>
    <property type="project" value="InterPro"/>
</dbReference>
<dbReference type="SMART" id="SM00968">
    <property type="entry name" value="SMC_hinge"/>
    <property type="match status" value="1"/>
</dbReference>
<keyword evidence="4 6" id="KW-0175">Coiled coil</keyword>
<feature type="domain" description="SMC hinge" evidence="7">
    <location>
        <begin position="417"/>
        <end position="536"/>
    </location>
</feature>
<dbReference type="GO" id="GO:0005737">
    <property type="term" value="C:cytoplasm"/>
    <property type="evidence" value="ECO:0007669"/>
    <property type="project" value="UniProtKB-SubCell"/>
</dbReference>
<keyword evidence="2 6" id="KW-0547">Nucleotide-binding</keyword>
<comment type="function">
    <text evidence="6">Required for chromosome condensation and partitioning.</text>
</comment>
<dbReference type="KEGG" id="mpe:MYPE4830"/>
<dbReference type="PIRSF" id="PIRSF005719">
    <property type="entry name" value="SMC"/>
    <property type="match status" value="1"/>
</dbReference>
<dbReference type="InterPro" id="IPR024704">
    <property type="entry name" value="SMC"/>
</dbReference>
<reference evidence="8 9" key="1">
    <citation type="journal article" date="2002" name="Nucleic Acids Res.">
        <title>The complete genomic sequence of Mycoplasma penetrans, an intracellular bacterial pathogen in humans.</title>
        <authorList>
            <person name="Sasaki Y."/>
            <person name="Ishikawa J."/>
            <person name="Yamashita A."/>
            <person name="Oshima K."/>
            <person name="Kenri T."/>
            <person name="Furuya K."/>
            <person name="Yoshino C."/>
            <person name="Horino A."/>
            <person name="Shiba T."/>
            <person name="Sasaki T."/>
            <person name="Hattori M."/>
        </authorList>
    </citation>
    <scope>NUCLEOTIDE SEQUENCE [LARGE SCALE GENOMIC DNA]</scope>
    <source>
        <strain evidence="8 9">HF-2</strain>
    </source>
</reference>
<dbReference type="InterPro" id="IPR003395">
    <property type="entry name" value="RecF/RecN/SMC_N"/>
</dbReference>
<evidence type="ECO:0000313" key="9">
    <source>
        <dbReference type="Proteomes" id="UP000002522"/>
    </source>
</evidence>
<dbReference type="GO" id="GO:0006260">
    <property type="term" value="P:DNA replication"/>
    <property type="evidence" value="ECO:0007669"/>
    <property type="project" value="UniProtKB-UniRule"/>
</dbReference>
<dbReference type="FunCoup" id="Q8EVS6">
    <property type="interactions" value="232"/>
</dbReference>
<dbReference type="GO" id="GO:0005524">
    <property type="term" value="F:ATP binding"/>
    <property type="evidence" value="ECO:0007669"/>
    <property type="project" value="UniProtKB-UniRule"/>
</dbReference>
<evidence type="ECO:0000256" key="2">
    <source>
        <dbReference type="ARBA" id="ARBA00022741"/>
    </source>
</evidence>
<feature type="coiled-coil region" evidence="6">
    <location>
        <begin position="347"/>
        <end position="381"/>
    </location>
</feature>
<dbReference type="HAMAP" id="MF_01894">
    <property type="entry name" value="Smc_prok"/>
    <property type="match status" value="1"/>
</dbReference>
<accession>Q8EVS6</accession>
<gene>
    <name evidence="6" type="primary">smc</name>
    <name evidence="8" type="ordered locus">MYPE4830</name>
</gene>
<comment type="similarity">
    <text evidence="6">Belongs to the SMC family.</text>
</comment>
<dbReference type="EMBL" id="BA000026">
    <property type="protein sequence ID" value="BAC44273.1"/>
    <property type="molecule type" value="Genomic_DNA"/>
</dbReference>
<proteinExistence type="inferred from homology"/>
<sequence>MIFLKKFEAIGFKSFADFTKLNFDSTMIGIVGPNGAGKSNVIDAIKWVLGEQSIKSLRGKKSDDIIFHGSKSKEACEYAQVTLTFDNTKKQLHFDGDEVSVSRKLHRGNGNNEYYINGQLTRLKDIHDIFSDTGLSKGSLGIISQGTVNWFADSKPEERRTIFEEAAGISKYIRKKEESLRQLERTQNNLNRVNDLTKELYKDIKKLEVQASKAKEYSEKKEELTKLEISILVKDIVQAKSDLETVQTKLNNSKNIKQEVGPKLEMLSNQLNAHKEMLTKAEINNDKFSWELGSIKDKIKELELQKVTFENDLAIDMNSSDFESRINAIETSIIVKEKELSTVNSILERNKSEVSEFTEKLDNLKYESKLLEKEILDLSKTVTKQESDLEHLSVLLKSKPNFGGGAKAILDNKQALTGVLGSVLDFVKCDPIHEKAITTALGKNSQNIVVNTSRDVKRAIDFLINNTAGVATFMPVYDMNPKPMRDEHHQILLQLDGFIGIASELIKCDKKIKPVFDVLLNKVIIANNFEQALEISKYTYQLYKIVTLDGQIINPHGVITGGYTKHLSDSLVSVDKKIKAIEKEIEENKKTLATKENRKAEVELQIIDLDSKVRERKINLGIYFSSEKTLSEEIVKLKTEYQKSTKKNFGDSEANLAKDIKEITDRLNSLNNSKEKVTYELNTNENTKRELKKTINDLETNIDQNRKLLNESTDVIVELTETEVRSKSVLEVSKQKLNDTYKMTIENAIEKYSQPLEISDQAARNRIERLSKEIGYIGPINMDAVNELKEKSERYEKMRNEEIEITQAKENILDTIKELDQKAHEDFERTIIQINEELPKTFKYLFGGGSCSINFTDPTDILTSGIDIRANPPGKHVNSLFALSGGEKTLVALSVLFSILKVSSFPLVVLDEAESALDPSNVERFGDIISAYSNETQFIVITHREGTMLRCDKLYGATMQQQGVTIMFQSKVQEAKKYASDDQE</sequence>
<dbReference type="PANTHER" id="PTHR43977">
    <property type="entry name" value="STRUCTURAL MAINTENANCE OF CHROMOSOMES PROTEIN 3"/>
    <property type="match status" value="1"/>
</dbReference>
<dbReference type="SUPFAM" id="SSF75553">
    <property type="entry name" value="Smc hinge domain"/>
    <property type="match status" value="1"/>
</dbReference>
<comment type="subunit">
    <text evidence="6">Homodimer.</text>
</comment>
<keyword evidence="1 6" id="KW-0963">Cytoplasm</keyword>
<dbReference type="Gene3D" id="1.20.1060.20">
    <property type="match status" value="1"/>
</dbReference>